<dbReference type="InterPro" id="IPR017946">
    <property type="entry name" value="PLC-like_Pdiesterase_TIM-brl"/>
</dbReference>
<evidence type="ECO:0000256" key="2">
    <source>
        <dbReference type="ARBA" id="ARBA00012368"/>
    </source>
</evidence>
<evidence type="ECO:0000256" key="7">
    <source>
        <dbReference type="ARBA" id="ARBA00023224"/>
    </source>
</evidence>
<reference evidence="12" key="1">
    <citation type="submission" date="2016-06" db="UniProtKB">
        <authorList>
            <consortium name="WormBaseParasite"/>
        </authorList>
    </citation>
    <scope>IDENTIFICATION</scope>
</reference>
<dbReference type="EMBL" id="UZAM01013464">
    <property type="protein sequence ID" value="VDP28046.1"/>
    <property type="molecule type" value="Genomic_DNA"/>
</dbReference>
<dbReference type="PANTHER" id="PTHR10336:SF36">
    <property type="entry name" value="1-PHOSPHATIDYLINOSITOL 4,5-BISPHOSPHATE PHOSPHODIESTERASE BETA-4"/>
    <property type="match status" value="1"/>
</dbReference>
<keyword evidence="11" id="KW-1185">Reference proteome</keyword>
<dbReference type="GO" id="GO:0005737">
    <property type="term" value="C:cytoplasm"/>
    <property type="evidence" value="ECO:0007669"/>
    <property type="project" value="UniProtKB-SubCell"/>
</dbReference>
<dbReference type="OrthoDB" id="269822at2759"/>
<name>A0A183J2A4_9BILA</name>
<reference evidence="10 11" key="2">
    <citation type="submission" date="2018-11" db="EMBL/GenBank/DDBJ databases">
        <authorList>
            <consortium name="Pathogen Informatics"/>
        </authorList>
    </citation>
    <scope>NUCLEOTIDE SEQUENCE [LARGE SCALE GENOMIC DNA]</scope>
</reference>
<evidence type="ECO:0000313" key="12">
    <source>
        <dbReference type="WBParaSite" id="SBAD_0001035401-mRNA-1"/>
    </source>
</evidence>
<evidence type="ECO:0000256" key="1">
    <source>
        <dbReference type="ARBA" id="ARBA00004496"/>
    </source>
</evidence>
<dbReference type="GO" id="GO:0051209">
    <property type="term" value="P:release of sequestered calcium ion into cytosol"/>
    <property type="evidence" value="ECO:0007669"/>
    <property type="project" value="TreeGrafter"/>
</dbReference>
<keyword evidence="4 8" id="KW-0378">Hydrolase</keyword>
<dbReference type="Pfam" id="PF09279">
    <property type="entry name" value="EF-hand_like"/>
    <property type="match status" value="1"/>
</dbReference>
<feature type="domain" description="Phosphatidylinositol-specific phospholipase C X" evidence="9">
    <location>
        <begin position="132"/>
        <end position="270"/>
    </location>
</feature>
<dbReference type="PANTHER" id="PTHR10336">
    <property type="entry name" value="PHOSPHOINOSITIDE-SPECIFIC PHOSPHOLIPASE C FAMILY PROTEIN"/>
    <property type="match status" value="1"/>
</dbReference>
<evidence type="ECO:0000256" key="6">
    <source>
        <dbReference type="ARBA" id="ARBA00023098"/>
    </source>
</evidence>
<keyword evidence="3" id="KW-0963">Cytoplasm</keyword>
<evidence type="ECO:0000256" key="5">
    <source>
        <dbReference type="ARBA" id="ARBA00022963"/>
    </source>
</evidence>
<dbReference type="Proteomes" id="UP000270296">
    <property type="component" value="Unassembled WGS sequence"/>
</dbReference>
<accession>A0A183J2A4</accession>
<evidence type="ECO:0000256" key="3">
    <source>
        <dbReference type="ARBA" id="ARBA00022490"/>
    </source>
</evidence>
<comment type="subcellular location">
    <subcellularLocation>
        <location evidence="1">Cytoplasm</location>
    </subcellularLocation>
</comment>
<protein>
    <recommendedName>
        <fullName evidence="2 8">Phosphoinositide phospholipase C</fullName>
        <ecNumber evidence="2 8">3.1.4.11</ecNumber>
    </recommendedName>
</protein>
<dbReference type="SUPFAM" id="SSF51695">
    <property type="entry name" value="PLC-like phosphodiesterases"/>
    <property type="match status" value="1"/>
</dbReference>
<organism evidence="12">
    <name type="scientific">Soboliphyme baturini</name>
    <dbReference type="NCBI Taxonomy" id="241478"/>
    <lineage>
        <taxon>Eukaryota</taxon>
        <taxon>Metazoa</taxon>
        <taxon>Ecdysozoa</taxon>
        <taxon>Nematoda</taxon>
        <taxon>Enoplea</taxon>
        <taxon>Dorylaimia</taxon>
        <taxon>Dioctophymatida</taxon>
        <taxon>Dioctophymatoidea</taxon>
        <taxon>Soboliphymatidae</taxon>
        <taxon>Soboliphyme</taxon>
    </lineage>
</organism>
<evidence type="ECO:0000313" key="10">
    <source>
        <dbReference type="EMBL" id="VDP28046.1"/>
    </source>
</evidence>
<dbReference type="InterPro" id="IPR001192">
    <property type="entry name" value="PI-PLC_fam"/>
</dbReference>
<evidence type="ECO:0000256" key="8">
    <source>
        <dbReference type="RuleBase" id="RU361133"/>
    </source>
</evidence>
<gene>
    <name evidence="10" type="ORF">SBAD_LOCUS10002</name>
</gene>
<dbReference type="PRINTS" id="PR00390">
    <property type="entry name" value="PHPHLIPASEC"/>
</dbReference>
<dbReference type="AlphaFoldDB" id="A0A183J2A4"/>
<dbReference type="GO" id="GO:0046488">
    <property type="term" value="P:phosphatidylinositol metabolic process"/>
    <property type="evidence" value="ECO:0007669"/>
    <property type="project" value="TreeGrafter"/>
</dbReference>
<dbReference type="InterPro" id="IPR015359">
    <property type="entry name" value="PLC_EF-hand-like"/>
</dbReference>
<dbReference type="FunFam" id="1.10.238.10:FF:000005">
    <property type="entry name" value="Phosphoinositide phospholipase C"/>
    <property type="match status" value="1"/>
</dbReference>
<dbReference type="SUPFAM" id="SSF47473">
    <property type="entry name" value="EF-hand"/>
    <property type="match status" value="1"/>
</dbReference>
<dbReference type="EC" id="3.1.4.11" evidence="2 8"/>
<dbReference type="Pfam" id="PF00388">
    <property type="entry name" value="PI-PLC-X"/>
    <property type="match status" value="1"/>
</dbReference>
<dbReference type="InterPro" id="IPR000909">
    <property type="entry name" value="PLipase_C_PInositol-sp_X_dom"/>
</dbReference>
<keyword evidence="6 8" id="KW-0443">Lipid metabolism</keyword>
<dbReference type="Gene3D" id="2.30.29.240">
    <property type="match status" value="1"/>
</dbReference>
<dbReference type="WBParaSite" id="SBAD_0001035401-mRNA-1">
    <property type="protein sequence ID" value="SBAD_0001035401-mRNA-1"/>
    <property type="gene ID" value="SBAD_0001035401"/>
</dbReference>
<dbReference type="Gene3D" id="3.20.20.190">
    <property type="entry name" value="Phosphatidylinositol (PI) phosphodiesterase"/>
    <property type="match status" value="1"/>
</dbReference>
<evidence type="ECO:0000259" key="9">
    <source>
        <dbReference type="SMART" id="SM00148"/>
    </source>
</evidence>
<dbReference type="GO" id="GO:0048015">
    <property type="term" value="P:phosphatidylinositol-mediated signaling"/>
    <property type="evidence" value="ECO:0007669"/>
    <property type="project" value="TreeGrafter"/>
</dbReference>
<dbReference type="PROSITE" id="PS50007">
    <property type="entry name" value="PIPLC_X_DOMAIN"/>
    <property type="match status" value="1"/>
</dbReference>
<dbReference type="SMART" id="SM00148">
    <property type="entry name" value="PLCXc"/>
    <property type="match status" value="1"/>
</dbReference>
<proteinExistence type="predicted"/>
<evidence type="ECO:0000313" key="11">
    <source>
        <dbReference type="Proteomes" id="UP000270296"/>
    </source>
</evidence>
<keyword evidence="5 8" id="KW-0442">Lipid degradation</keyword>
<dbReference type="InterPro" id="IPR011992">
    <property type="entry name" value="EF-hand-dom_pair"/>
</dbReference>
<dbReference type="GO" id="GO:0016042">
    <property type="term" value="P:lipid catabolic process"/>
    <property type="evidence" value="ECO:0007669"/>
    <property type="project" value="UniProtKB-KW"/>
</dbReference>
<evidence type="ECO:0000256" key="4">
    <source>
        <dbReference type="ARBA" id="ARBA00022801"/>
    </source>
</evidence>
<comment type="catalytic activity">
    <reaction evidence="8">
        <text>a 1,2-diacyl-sn-glycero-3-phospho-(1D-myo-inositol-4,5-bisphosphate) + H2O = 1D-myo-inositol 1,4,5-trisphosphate + a 1,2-diacyl-sn-glycerol + H(+)</text>
        <dbReference type="Rhea" id="RHEA:33179"/>
        <dbReference type="ChEBI" id="CHEBI:15377"/>
        <dbReference type="ChEBI" id="CHEBI:15378"/>
        <dbReference type="ChEBI" id="CHEBI:17815"/>
        <dbReference type="ChEBI" id="CHEBI:58456"/>
        <dbReference type="ChEBI" id="CHEBI:203600"/>
        <dbReference type="EC" id="3.1.4.11"/>
    </reaction>
</comment>
<dbReference type="Gene3D" id="1.10.238.10">
    <property type="entry name" value="EF-hand"/>
    <property type="match status" value="1"/>
</dbReference>
<dbReference type="GO" id="GO:0004435">
    <property type="term" value="F:phosphatidylinositol-4,5-bisphosphate phospholipase C activity"/>
    <property type="evidence" value="ECO:0007669"/>
    <property type="project" value="UniProtKB-EC"/>
</dbReference>
<sequence length="405" mass="46188">MVIQCLVELGLCVGKNDEIECADFTFEKFYQLYLKICPRPEVQELFDQISENKTVISVTQMLAFLNEKQRDPRLNEILYPEYDRIKVKQLITKYEKDSSFAEKGLLSFPGFLCYLMSDDNAPVLLNRVELYQDMDQPLCQYLINSSHNTYLTGRQFAIKYFRCIELDCWDGGSGKDVPIITHGKAMCTDILFKDVIVAIRDTAFVTSNYPVILSFENHCSKSNQLKMARYCLDILGDLLLTKPLETHQLEAGIPLPSPNMLKRKILIKNKRLNLDIEHQQLEQFLKEGRVDEDMDEDVETPDVGDLTLDGTWPFFAISSLHALCAVARLKHAMVGHNDGRYRKDAPRSLADSFASEGDHAFSSVPDNEAHPELKITQTIPEAVTFREKLRSLTNIKGKEVGLFVS</sequence>
<keyword evidence="7" id="KW-0807">Transducer</keyword>